<dbReference type="EMBL" id="CH476621">
    <property type="protein sequence ID" value="EDN90752.1"/>
    <property type="molecule type" value="Genomic_DNA"/>
</dbReference>
<dbReference type="OMA" id="WASHESR"/>
<dbReference type="InterPro" id="IPR045168">
    <property type="entry name" value="YTH_prot"/>
</dbReference>
<feature type="region of interest" description="Disordered" evidence="1">
    <location>
        <begin position="124"/>
        <end position="170"/>
    </location>
</feature>
<dbReference type="eggNOG" id="KOG1902">
    <property type="taxonomic scope" value="Eukaryota"/>
</dbReference>
<dbReference type="Gene3D" id="3.10.590.10">
    <property type="entry name" value="ph1033 like domains"/>
    <property type="match status" value="1"/>
</dbReference>
<dbReference type="GO" id="GO:0003729">
    <property type="term" value="F:mRNA binding"/>
    <property type="evidence" value="ECO:0000318"/>
    <property type="project" value="GO_Central"/>
</dbReference>
<dbReference type="CDD" id="cd21134">
    <property type="entry name" value="YTH"/>
    <property type="match status" value="1"/>
</dbReference>
<dbReference type="GO" id="GO:1990247">
    <property type="term" value="F:N6-methyladenosine-containing RNA reader activity"/>
    <property type="evidence" value="ECO:0000318"/>
    <property type="project" value="GO_Central"/>
</dbReference>
<dbReference type="PROSITE" id="PS50882">
    <property type="entry name" value="YTH"/>
    <property type="match status" value="1"/>
</dbReference>
<feature type="region of interest" description="Disordered" evidence="1">
    <location>
        <begin position="198"/>
        <end position="405"/>
    </location>
</feature>
<feature type="compositionally biased region" description="Polar residues" evidence="1">
    <location>
        <begin position="212"/>
        <end position="243"/>
    </location>
</feature>
<dbReference type="AlphaFoldDB" id="A7E4D0"/>
<dbReference type="HOGENOM" id="CLU_355627_0_0_1"/>
<dbReference type="InterPro" id="IPR007275">
    <property type="entry name" value="YTH_domain"/>
</dbReference>
<dbReference type="GeneID" id="5494526"/>
<evidence type="ECO:0000259" key="2">
    <source>
        <dbReference type="PROSITE" id="PS50882"/>
    </source>
</evidence>
<accession>A7E4D0</accession>
<dbReference type="KEGG" id="ssl:SS1G_00152"/>
<protein>
    <recommendedName>
        <fullName evidence="2">YTH domain-containing protein</fullName>
    </recommendedName>
</protein>
<dbReference type="GO" id="GO:0000398">
    <property type="term" value="P:mRNA splicing, via spliceosome"/>
    <property type="evidence" value="ECO:0000318"/>
    <property type="project" value="GO_Central"/>
</dbReference>
<feature type="compositionally biased region" description="Polar residues" evidence="1">
    <location>
        <begin position="487"/>
        <end position="496"/>
    </location>
</feature>
<evidence type="ECO:0000313" key="3">
    <source>
        <dbReference type="EMBL" id="EDN90752.1"/>
    </source>
</evidence>
<reference evidence="4" key="1">
    <citation type="journal article" date="2011" name="PLoS Genet.">
        <title>Genomic analysis of the necrotrophic fungal pathogens Sclerotinia sclerotiorum and Botrytis cinerea.</title>
        <authorList>
            <person name="Amselem J."/>
            <person name="Cuomo C.A."/>
            <person name="van Kan J.A."/>
            <person name="Viaud M."/>
            <person name="Benito E.P."/>
            <person name="Couloux A."/>
            <person name="Coutinho P.M."/>
            <person name="de Vries R.P."/>
            <person name="Dyer P.S."/>
            <person name="Fillinger S."/>
            <person name="Fournier E."/>
            <person name="Gout L."/>
            <person name="Hahn M."/>
            <person name="Kohn L."/>
            <person name="Lapalu N."/>
            <person name="Plummer K.M."/>
            <person name="Pradier J.M."/>
            <person name="Quevillon E."/>
            <person name="Sharon A."/>
            <person name="Simon A."/>
            <person name="ten Have A."/>
            <person name="Tudzynski B."/>
            <person name="Tudzynski P."/>
            <person name="Wincker P."/>
            <person name="Andrew M."/>
            <person name="Anthouard V."/>
            <person name="Beever R.E."/>
            <person name="Beffa R."/>
            <person name="Benoit I."/>
            <person name="Bouzid O."/>
            <person name="Brault B."/>
            <person name="Chen Z."/>
            <person name="Choquer M."/>
            <person name="Collemare J."/>
            <person name="Cotton P."/>
            <person name="Danchin E.G."/>
            <person name="Da Silva C."/>
            <person name="Gautier A."/>
            <person name="Giraud C."/>
            <person name="Giraud T."/>
            <person name="Gonzalez C."/>
            <person name="Grossetete S."/>
            <person name="Guldener U."/>
            <person name="Henrissat B."/>
            <person name="Howlett B.J."/>
            <person name="Kodira C."/>
            <person name="Kretschmer M."/>
            <person name="Lappartient A."/>
            <person name="Leroch M."/>
            <person name="Levis C."/>
            <person name="Mauceli E."/>
            <person name="Neuveglise C."/>
            <person name="Oeser B."/>
            <person name="Pearson M."/>
            <person name="Poulain J."/>
            <person name="Poussereau N."/>
            <person name="Quesneville H."/>
            <person name="Rascle C."/>
            <person name="Schumacher J."/>
            <person name="Segurens B."/>
            <person name="Sexton A."/>
            <person name="Silva E."/>
            <person name="Sirven C."/>
            <person name="Soanes D.M."/>
            <person name="Talbot N.J."/>
            <person name="Templeton M."/>
            <person name="Yandava C."/>
            <person name="Yarden O."/>
            <person name="Zeng Q."/>
            <person name="Rollins J.A."/>
            <person name="Lebrun M.H."/>
            <person name="Dickman M."/>
        </authorList>
    </citation>
    <scope>NUCLEOTIDE SEQUENCE [LARGE SCALE GENOMIC DNA]</scope>
    <source>
        <strain evidence="4">ATCC 18683 / 1980 / Ss-1</strain>
    </source>
</reference>
<sequence>MWQANNSFQNNGRYQPNNFNQDDLSGTTPLPSPFSAVGSGPNFFQQPNMLQYDEMNIDGFNSFSPELPTMYNQTAFAHNQFIPPNPPFSPQVNSTNNSVAPPTPTPTKEQLAAKTAELRARLMKGKESRGNSATPPVPVPPKQTSAIESSNSLQPSPKSPAQGTHIDEHLRREKEINDLISDYSETKSIIGSKVNQEAGNNTIKRTPPLNPFISSAKSQDPFSGSPTRVTRPQINTDRASNGTPAERETRSVRNGSMSEGEILDEPTPKKLPPTEPKGNQIKTKSANVNEKSLKPEDDRIARSPYARVKVEEPSSLTRRLAPAQPSRPDAPQYRDDRREENDFRPERKPSADHKHEKKSHQDTDKKQYLRKFSRDKNDDYRRPEATKEEVKSVRESKPPTLAQVLPHDPDLREWLEMTQYHDLTHRNKLLKTARALKELEEQKAKLLAGIQDDQGLVKYNLGNLMNGSMTQSQDAPAITEPTDLSDRVTSNKRNYSEVQDSHVEAIYGKAARLEEQEHDYRRLQNSVDYGSSRRANGDRGSRFHFEESRNRGRSHSNDREVSPGPRAYDSRPPRERSYDAGSGGRRTFEVHGSYRGRAFDPNYRGRGRGRGRGDWASHESRSEAGFGSRNALGKPFKDAKGFDRGGKGDTRYFIVKSFNDENVIKCIEDGVWTTQAQNGPIFKETFETCKNVILVFSINKSRAFQGYARMESLPGSVPVPSWQHSINWESAGAFKVKWLAVCTVRFHKVGYLKNSLNADLAVLIAKDGQEIEGGCGCELLGVIDGVLGGVLGGEGEGEGRKGRGEEGERERFVDAEAFWDD</sequence>
<dbReference type="InParanoid" id="A7E4D0"/>
<feature type="compositionally biased region" description="Polar residues" evidence="1">
    <location>
        <begin position="1"/>
        <end position="29"/>
    </location>
</feature>
<feature type="compositionally biased region" description="Polar residues" evidence="1">
    <location>
        <begin position="90"/>
        <end position="100"/>
    </location>
</feature>
<feature type="region of interest" description="Disordered" evidence="1">
    <location>
        <begin position="81"/>
        <end position="112"/>
    </location>
</feature>
<dbReference type="Pfam" id="PF04146">
    <property type="entry name" value="YTH"/>
    <property type="match status" value="1"/>
</dbReference>
<feature type="region of interest" description="Disordered" evidence="1">
    <location>
        <begin position="1"/>
        <end position="42"/>
    </location>
</feature>
<dbReference type="SMR" id="A7E4D0"/>
<dbReference type="PANTHER" id="PTHR12357:SF3">
    <property type="entry name" value="YTH DOMAIN-CONTAINING PROTEIN 1"/>
    <property type="match status" value="1"/>
</dbReference>
<feature type="domain" description="YTH" evidence="2">
    <location>
        <begin position="650"/>
        <end position="783"/>
    </location>
</feature>
<feature type="compositionally biased region" description="Polar residues" evidence="1">
    <location>
        <begin position="142"/>
        <end position="162"/>
    </location>
</feature>
<name>A7E4D0_SCLS1</name>
<proteinExistence type="predicted"/>
<dbReference type="Proteomes" id="UP000001312">
    <property type="component" value="Unassembled WGS sequence"/>
</dbReference>
<dbReference type="GO" id="GO:0000381">
    <property type="term" value="P:regulation of alternative mRNA splicing, via spliceosome"/>
    <property type="evidence" value="ECO:0000318"/>
    <property type="project" value="GO_Central"/>
</dbReference>
<feature type="compositionally biased region" description="Basic and acidic residues" evidence="1">
    <location>
        <begin position="611"/>
        <end position="622"/>
    </location>
</feature>
<feature type="compositionally biased region" description="Basic and acidic residues" evidence="1">
    <location>
        <begin position="535"/>
        <end position="561"/>
    </location>
</feature>
<feature type="region of interest" description="Disordered" evidence="1">
    <location>
        <begin position="517"/>
        <end position="630"/>
    </location>
</feature>
<feature type="compositionally biased region" description="Basic and acidic residues" evidence="1">
    <location>
        <begin position="332"/>
        <end position="397"/>
    </location>
</feature>
<evidence type="ECO:0000313" key="4">
    <source>
        <dbReference type="Proteomes" id="UP000001312"/>
    </source>
</evidence>
<dbReference type="STRING" id="665079.A7E4D0"/>
<feature type="compositionally biased region" description="Basic and acidic residues" evidence="1">
    <location>
        <begin position="291"/>
        <end position="301"/>
    </location>
</feature>
<feature type="region of interest" description="Disordered" evidence="1">
    <location>
        <begin position="468"/>
        <end position="496"/>
    </location>
</feature>
<gene>
    <name evidence="3" type="ORF">SS1G_00152</name>
</gene>
<dbReference type="PANTHER" id="PTHR12357">
    <property type="entry name" value="YTH YT521-B HOMOLOGY DOMAIN-CONTAINING"/>
    <property type="match status" value="1"/>
</dbReference>
<organism evidence="3 4">
    <name type="scientific">Sclerotinia sclerotiorum (strain ATCC 18683 / 1980 / Ss-1)</name>
    <name type="common">White mold</name>
    <name type="synonym">Whetzelinia sclerotiorum</name>
    <dbReference type="NCBI Taxonomy" id="665079"/>
    <lineage>
        <taxon>Eukaryota</taxon>
        <taxon>Fungi</taxon>
        <taxon>Dikarya</taxon>
        <taxon>Ascomycota</taxon>
        <taxon>Pezizomycotina</taxon>
        <taxon>Leotiomycetes</taxon>
        <taxon>Helotiales</taxon>
        <taxon>Sclerotiniaceae</taxon>
        <taxon>Sclerotinia</taxon>
    </lineage>
</organism>
<dbReference type="GO" id="GO:0005654">
    <property type="term" value="C:nucleoplasm"/>
    <property type="evidence" value="ECO:0000318"/>
    <property type="project" value="GO_Central"/>
</dbReference>
<evidence type="ECO:0000256" key="1">
    <source>
        <dbReference type="SAM" id="MobiDB-lite"/>
    </source>
</evidence>
<dbReference type="RefSeq" id="XP_001598066.1">
    <property type="nucleotide sequence ID" value="XM_001598016.1"/>
</dbReference>
<feature type="compositionally biased region" description="Basic and acidic residues" evidence="1">
    <location>
        <begin position="568"/>
        <end position="578"/>
    </location>
</feature>
<keyword evidence="4" id="KW-1185">Reference proteome</keyword>
<feature type="compositionally biased region" description="Polar residues" evidence="1">
    <location>
        <begin position="280"/>
        <end position="290"/>
    </location>
</feature>